<comment type="subcellular location">
    <subcellularLocation>
        <location evidence="1">Nucleus</location>
    </subcellularLocation>
</comment>
<evidence type="ECO:0000256" key="2">
    <source>
        <dbReference type="ARBA" id="ARBA00022737"/>
    </source>
</evidence>
<dbReference type="InterPro" id="IPR004088">
    <property type="entry name" value="KH_dom_type_1"/>
</dbReference>
<dbReference type="SUPFAM" id="SSF54791">
    <property type="entry name" value="Eukaryotic type KH-domain (KH-domain type I)"/>
    <property type="match status" value="4"/>
</dbReference>
<protein>
    <submittedName>
        <fullName evidence="8">K Homology domain-containing protein</fullName>
    </submittedName>
</protein>
<feature type="domain" description="K Homology" evidence="6">
    <location>
        <begin position="304"/>
        <end position="374"/>
    </location>
</feature>
<dbReference type="GO" id="GO:0005634">
    <property type="term" value="C:nucleus"/>
    <property type="evidence" value="ECO:0007669"/>
    <property type="project" value="UniProtKB-SubCell"/>
</dbReference>
<keyword evidence="2" id="KW-0677">Repeat</keyword>
<accession>A0A914HHC6</accession>
<dbReference type="InterPro" id="IPR004087">
    <property type="entry name" value="KH_dom"/>
</dbReference>
<evidence type="ECO:0000313" key="8">
    <source>
        <dbReference type="WBParaSite" id="Gr19_v10_g17365.t1"/>
    </source>
</evidence>
<feature type="domain" description="K Homology" evidence="6">
    <location>
        <begin position="206"/>
        <end position="278"/>
    </location>
</feature>
<dbReference type="SMART" id="SM00322">
    <property type="entry name" value="KH"/>
    <property type="match status" value="4"/>
</dbReference>
<evidence type="ECO:0000256" key="3">
    <source>
        <dbReference type="ARBA" id="ARBA00023242"/>
    </source>
</evidence>
<name>A0A914HHC6_GLORO</name>
<dbReference type="WBParaSite" id="Gr19_v10_g17365.t1">
    <property type="protein sequence ID" value="Gr19_v10_g17365.t1"/>
    <property type="gene ID" value="Gr19_v10_g17365"/>
</dbReference>
<feature type="compositionally biased region" description="Gly residues" evidence="5">
    <location>
        <begin position="292"/>
        <end position="302"/>
    </location>
</feature>
<dbReference type="Gene3D" id="3.30.1370.10">
    <property type="entry name" value="K Homology domain, type 1"/>
    <property type="match status" value="4"/>
</dbReference>
<reference evidence="8" key="1">
    <citation type="submission" date="2022-11" db="UniProtKB">
        <authorList>
            <consortium name="WormBaseParasite"/>
        </authorList>
    </citation>
    <scope>IDENTIFICATION</scope>
</reference>
<evidence type="ECO:0000256" key="4">
    <source>
        <dbReference type="PROSITE-ProRule" id="PRU00117"/>
    </source>
</evidence>
<evidence type="ECO:0000259" key="6">
    <source>
        <dbReference type="SMART" id="SM00322"/>
    </source>
</evidence>
<feature type="region of interest" description="Disordered" evidence="5">
    <location>
        <begin position="283"/>
        <end position="307"/>
    </location>
</feature>
<organism evidence="7 8">
    <name type="scientific">Globodera rostochiensis</name>
    <name type="common">Golden nematode worm</name>
    <name type="synonym">Heterodera rostochiensis</name>
    <dbReference type="NCBI Taxonomy" id="31243"/>
    <lineage>
        <taxon>Eukaryota</taxon>
        <taxon>Metazoa</taxon>
        <taxon>Ecdysozoa</taxon>
        <taxon>Nematoda</taxon>
        <taxon>Chromadorea</taxon>
        <taxon>Rhabditida</taxon>
        <taxon>Tylenchina</taxon>
        <taxon>Tylenchomorpha</taxon>
        <taxon>Tylenchoidea</taxon>
        <taxon>Heteroderidae</taxon>
        <taxon>Heteroderinae</taxon>
        <taxon>Globodera</taxon>
    </lineage>
</organism>
<dbReference type="PROSITE" id="PS50084">
    <property type="entry name" value="KH_TYPE_1"/>
    <property type="match status" value="4"/>
</dbReference>
<dbReference type="Pfam" id="PF00013">
    <property type="entry name" value="KH_1"/>
    <property type="match status" value="4"/>
</dbReference>
<keyword evidence="3" id="KW-0539">Nucleus</keyword>
<feature type="domain" description="K Homology" evidence="6">
    <location>
        <begin position="382"/>
        <end position="453"/>
    </location>
</feature>
<dbReference type="AlphaFoldDB" id="A0A914HHC6"/>
<keyword evidence="7" id="KW-1185">Reference proteome</keyword>
<evidence type="ECO:0000256" key="5">
    <source>
        <dbReference type="SAM" id="MobiDB-lite"/>
    </source>
</evidence>
<dbReference type="PANTHER" id="PTHR10288">
    <property type="entry name" value="KH DOMAIN CONTAINING RNA BINDING PROTEIN"/>
    <property type="match status" value="1"/>
</dbReference>
<dbReference type="GO" id="GO:0003723">
    <property type="term" value="F:RNA binding"/>
    <property type="evidence" value="ECO:0007669"/>
    <property type="project" value="UniProtKB-UniRule"/>
</dbReference>
<dbReference type="Proteomes" id="UP000887572">
    <property type="component" value="Unplaced"/>
</dbReference>
<dbReference type="InterPro" id="IPR015096">
    <property type="entry name" value="FUBP_C"/>
</dbReference>
<dbReference type="Pfam" id="PF09005">
    <property type="entry name" value="FUBP_C"/>
    <property type="match status" value="1"/>
</dbReference>
<proteinExistence type="predicted"/>
<dbReference type="GO" id="GO:0006355">
    <property type="term" value="P:regulation of DNA-templated transcription"/>
    <property type="evidence" value="ECO:0007669"/>
    <property type="project" value="InterPro"/>
</dbReference>
<keyword evidence="4" id="KW-0694">RNA-binding</keyword>
<evidence type="ECO:0000313" key="7">
    <source>
        <dbReference type="Proteomes" id="UP000887572"/>
    </source>
</evidence>
<dbReference type="CDD" id="cd22398">
    <property type="entry name" value="KH-I_FUBP_rpt3"/>
    <property type="match status" value="1"/>
</dbReference>
<sequence>MIQPPDELAKPSFETGFFEKYRFLQTEHSGVNLAPTSLKHHICYNQQTKLFDAGFCLLMKDSAIQQLTDPEIESALQRSKQLAASNGGQKRTFSDDLNFYPAKRKSNGTDMANVGMGAQVAETVVETVDIPESAVGLVIGRGGEQIQLIQQQSSCRVQMSGESNVSGFRQCTLQGVRQNIDKAKQLIQEVLERSNRTAPGIQNGANSITIELSVPGAKCGLIIGKNGETIKGLQEQIGVKMMLVQESHQPTMGTKPLRISGPPDKVDNAKRIIEQLLTGDGSQPNLAQTLRGGSGGGGGGGNAPRSIGEVIVPRTSVGIIIGKGGETIKRLAAETGAKIQFKPDDPNLQERCAVIQGTPEQINRATQMISELVTRSSGGGGQQETFYMHVPANKTGLVIGKGGDTIKQIGAETGAHVELSRESPPNSNEKVFVIKGTPYQIHHVQHIIRIKVGDVAPGTPLPTFHGSTGISNANTPLAVGNPYGPTTHHQQQQPFNAAPAQQDPSAWTQYYNQQQAMAIAGGPATQPASFGATPTQHYQTMPGTMQTAVSQAAQLHPSQVQPQQIHQQQAAIAQPQQAVSAGIGAISSAAPTINPQTGQPDYSAQWADYYRTMGMHEQASLIEAQMKQNQAAAQAQRPQQQLYMQ</sequence>
<dbReference type="InterPro" id="IPR036612">
    <property type="entry name" value="KH_dom_type_1_sf"/>
</dbReference>
<feature type="domain" description="K Homology" evidence="6">
    <location>
        <begin position="122"/>
        <end position="192"/>
    </location>
</feature>
<evidence type="ECO:0000256" key="1">
    <source>
        <dbReference type="ARBA" id="ARBA00004123"/>
    </source>
</evidence>